<dbReference type="FunFam" id="1.10.510.10:FF:000468">
    <property type="entry name" value="PTI1-like tyrosine-protein kinase 3"/>
    <property type="match status" value="1"/>
</dbReference>
<keyword evidence="3 10" id="KW-0812">Transmembrane</keyword>
<dbReference type="Gene3D" id="3.30.200.20">
    <property type="entry name" value="Phosphorylase Kinase, domain 1"/>
    <property type="match status" value="1"/>
</dbReference>
<dbReference type="SUPFAM" id="SSF56112">
    <property type="entry name" value="Protein kinase-like (PK-like)"/>
    <property type="match status" value="1"/>
</dbReference>
<dbReference type="PROSITE" id="PS00108">
    <property type="entry name" value="PROTEIN_KINASE_ST"/>
    <property type="match status" value="1"/>
</dbReference>
<feature type="transmembrane region" description="Helical" evidence="10">
    <location>
        <begin position="75"/>
        <end position="99"/>
    </location>
</feature>
<dbReference type="InterPro" id="IPR011009">
    <property type="entry name" value="Kinase-like_dom_sf"/>
</dbReference>
<dbReference type="Pfam" id="PF07714">
    <property type="entry name" value="PK_Tyr_Ser-Thr"/>
    <property type="match status" value="1"/>
</dbReference>
<evidence type="ECO:0000259" key="11">
    <source>
        <dbReference type="PROSITE" id="PS50011"/>
    </source>
</evidence>
<dbReference type="InterPro" id="IPR001245">
    <property type="entry name" value="Ser-Thr/Tyr_kinase_cat_dom"/>
</dbReference>
<dbReference type="Gene3D" id="1.10.510.10">
    <property type="entry name" value="Transferase(Phosphotransferase) domain 1"/>
    <property type="match status" value="1"/>
</dbReference>
<dbReference type="Proteomes" id="UP000825935">
    <property type="component" value="Chromosome 26"/>
</dbReference>
<evidence type="ECO:0000256" key="8">
    <source>
        <dbReference type="ARBA" id="ARBA00023136"/>
    </source>
</evidence>
<evidence type="ECO:0000256" key="4">
    <source>
        <dbReference type="ARBA" id="ARBA00022729"/>
    </source>
</evidence>
<keyword evidence="13" id="KW-1185">Reference proteome</keyword>
<evidence type="ECO:0000313" key="12">
    <source>
        <dbReference type="EMBL" id="KAH7297444.1"/>
    </source>
</evidence>
<evidence type="ECO:0000256" key="3">
    <source>
        <dbReference type="ARBA" id="ARBA00022692"/>
    </source>
</evidence>
<dbReference type="GO" id="GO:0005524">
    <property type="term" value="F:ATP binding"/>
    <property type="evidence" value="ECO:0007669"/>
    <property type="project" value="UniProtKB-KW"/>
</dbReference>
<reference evidence="12" key="1">
    <citation type="submission" date="2021-08" db="EMBL/GenBank/DDBJ databases">
        <title>WGS assembly of Ceratopteris richardii.</title>
        <authorList>
            <person name="Marchant D.B."/>
            <person name="Chen G."/>
            <person name="Jenkins J."/>
            <person name="Shu S."/>
            <person name="Leebens-Mack J."/>
            <person name="Grimwood J."/>
            <person name="Schmutz J."/>
            <person name="Soltis P."/>
            <person name="Soltis D."/>
            <person name="Chen Z.-H."/>
        </authorList>
    </citation>
    <scope>NUCLEOTIDE SEQUENCE</scope>
    <source>
        <strain evidence="12">Whitten #5841</strain>
        <tissue evidence="12">Leaf</tissue>
    </source>
</reference>
<evidence type="ECO:0000256" key="5">
    <source>
        <dbReference type="ARBA" id="ARBA00022741"/>
    </source>
</evidence>
<accession>A0A8T2RNS9</accession>
<dbReference type="AlphaFoldDB" id="A0A8T2RNS9"/>
<keyword evidence="4" id="KW-0732">Signal</keyword>
<dbReference type="SMART" id="SM00220">
    <property type="entry name" value="S_TKc"/>
    <property type="match status" value="1"/>
</dbReference>
<organism evidence="12 13">
    <name type="scientific">Ceratopteris richardii</name>
    <name type="common">Triangle waterfern</name>
    <dbReference type="NCBI Taxonomy" id="49495"/>
    <lineage>
        <taxon>Eukaryota</taxon>
        <taxon>Viridiplantae</taxon>
        <taxon>Streptophyta</taxon>
        <taxon>Embryophyta</taxon>
        <taxon>Tracheophyta</taxon>
        <taxon>Polypodiopsida</taxon>
        <taxon>Polypodiidae</taxon>
        <taxon>Polypodiales</taxon>
        <taxon>Pteridineae</taxon>
        <taxon>Pteridaceae</taxon>
        <taxon>Parkerioideae</taxon>
        <taxon>Ceratopteris</taxon>
    </lineage>
</organism>
<dbReference type="FunFam" id="3.30.200.20:FF:000394">
    <property type="entry name" value="Leucine-rich repeat receptor-like protein kinase"/>
    <property type="match status" value="1"/>
</dbReference>
<keyword evidence="8 10" id="KW-0472">Membrane</keyword>
<evidence type="ECO:0000256" key="1">
    <source>
        <dbReference type="ARBA" id="ARBA00004162"/>
    </source>
</evidence>
<gene>
    <name evidence="12" type="ORF">KP509_26G070100</name>
</gene>
<evidence type="ECO:0000256" key="10">
    <source>
        <dbReference type="SAM" id="Phobius"/>
    </source>
</evidence>
<feature type="domain" description="Protein kinase" evidence="11">
    <location>
        <begin position="138"/>
        <end position="418"/>
    </location>
</feature>
<keyword evidence="7 10" id="KW-1133">Transmembrane helix</keyword>
<comment type="caution">
    <text evidence="12">The sequence shown here is derived from an EMBL/GenBank/DDBJ whole genome shotgun (WGS) entry which is preliminary data.</text>
</comment>
<name>A0A8T2RNS9_CERRI</name>
<keyword evidence="2" id="KW-1003">Cell membrane</keyword>
<evidence type="ECO:0000256" key="2">
    <source>
        <dbReference type="ARBA" id="ARBA00022475"/>
    </source>
</evidence>
<dbReference type="OMA" id="IMEMSAN"/>
<dbReference type="PANTHER" id="PTHR45631:SF207">
    <property type="entry name" value="LRR RECEPTOR-LIKE SERINE_THREONINE-PROTEIN KINASE MEE39-RELATED"/>
    <property type="match status" value="1"/>
</dbReference>
<dbReference type="EMBL" id="CM035431">
    <property type="protein sequence ID" value="KAH7297444.1"/>
    <property type="molecule type" value="Genomic_DNA"/>
</dbReference>
<dbReference type="GO" id="GO:0005886">
    <property type="term" value="C:plasma membrane"/>
    <property type="evidence" value="ECO:0007669"/>
    <property type="project" value="UniProtKB-SubCell"/>
</dbReference>
<proteinExistence type="predicted"/>
<dbReference type="InterPro" id="IPR000719">
    <property type="entry name" value="Prot_kinase_dom"/>
</dbReference>
<keyword evidence="6" id="KW-0067">ATP-binding</keyword>
<evidence type="ECO:0000256" key="6">
    <source>
        <dbReference type="ARBA" id="ARBA00022840"/>
    </source>
</evidence>
<evidence type="ECO:0000256" key="9">
    <source>
        <dbReference type="ARBA" id="ARBA00023157"/>
    </source>
</evidence>
<dbReference type="GO" id="GO:0004672">
    <property type="term" value="F:protein kinase activity"/>
    <property type="evidence" value="ECO:0007669"/>
    <property type="project" value="InterPro"/>
</dbReference>
<sequence length="445" mass="49622">MFNFSLLANSRLRNESLVLIVKFLHKRFTGQIQYVFFVKPYSVLCSFAGNAYLCNDGSNQKFCTINSSSNKKSNLGLVVGAAVGCVALALLIVLCVALYRKKTKQRPSPETVSHNRSIVSTENRAQEFTYHDIKLMTKDFKKQIGKGGFGPVYLGTQKNGKNVAVKVLSRDSGQGENEFRNEVELLSRVHHKNLVSLVGYCIEAQLILVYEFMENGSVFDALNGKGLNLTLWKDRMQIAADAAEGLDYLHRGCDPSIIHRDVKSSNILLSKEFEGKISDFGISKAKKYDTSTITGESQLYTVVQGSFGYLDPAYAESNIATHSIDVYAFGIVLLELISGKPPMIQPATETGEYIHIVQWARPHIERGDLSSIIDPRLSDDWTAACIWKVIDIALLCVDHHPKNRPTMNEVKLELQSAISMELQSSLDDTAEHMTSFTENIHVDVR</sequence>
<keyword evidence="9" id="KW-1015">Disulfide bond</keyword>
<keyword evidence="5" id="KW-0547">Nucleotide-binding</keyword>
<dbReference type="InterPro" id="IPR008271">
    <property type="entry name" value="Ser/Thr_kinase_AS"/>
</dbReference>
<comment type="subcellular location">
    <subcellularLocation>
        <location evidence="1">Cell membrane</location>
        <topology evidence="1">Single-pass membrane protein</topology>
    </subcellularLocation>
</comment>
<protein>
    <recommendedName>
        <fullName evidence="11">Protein kinase domain-containing protein</fullName>
    </recommendedName>
</protein>
<dbReference type="PROSITE" id="PS50011">
    <property type="entry name" value="PROTEIN_KINASE_DOM"/>
    <property type="match status" value="1"/>
</dbReference>
<evidence type="ECO:0000313" key="13">
    <source>
        <dbReference type="Proteomes" id="UP000825935"/>
    </source>
</evidence>
<evidence type="ECO:0000256" key="7">
    <source>
        <dbReference type="ARBA" id="ARBA00022989"/>
    </source>
</evidence>
<dbReference type="OrthoDB" id="1111193at2759"/>
<dbReference type="PANTHER" id="PTHR45631">
    <property type="entry name" value="OS07G0107800 PROTEIN-RELATED"/>
    <property type="match status" value="1"/>
</dbReference>